<dbReference type="Gene3D" id="1.10.10.790">
    <property type="entry name" value="Surp module"/>
    <property type="match status" value="2"/>
</dbReference>
<name>A0A9P0GNH8_9CUCU</name>
<keyword evidence="4" id="KW-0805">Transcription regulation</keyword>
<dbReference type="Proteomes" id="UP001153636">
    <property type="component" value="Chromosome 9"/>
</dbReference>
<feature type="compositionally biased region" description="Basic residues" evidence="7">
    <location>
        <begin position="868"/>
        <end position="895"/>
    </location>
</feature>
<dbReference type="InterPro" id="IPR019147">
    <property type="entry name" value="SWAP_N_domain"/>
</dbReference>
<dbReference type="PANTHER" id="PTHR13161:SF15">
    <property type="entry name" value="SPLICING FACTOR, SUPPRESSOR OF WHITE-APRICOT HOMOLOG"/>
    <property type="match status" value="1"/>
</dbReference>
<evidence type="ECO:0000256" key="2">
    <source>
        <dbReference type="ARBA" id="ARBA00022737"/>
    </source>
</evidence>
<dbReference type="GO" id="GO:0003723">
    <property type="term" value="F:RNA binding"/>
    <property type="evidence" value="ECO:0007669"/>
    <property type="project" value="UniProtKB-KW"/>
</dbReference>
<evidence type="ECO:0000256" key="4">
    <source>
        <dbReference type="ARBA" id="ARBA00023015"/>
    </source>
</evidence>
<gene>
    <name evidence="9" type="ORF">PSYICH_LOCUS14932</name>
</gene>
<feature type="compositionally biased region" description="Basic and acidic residues" evidence="7">
    <location>
        <begin position="774"/>
        <end position="799"/>
    </location>
</feature>
<keyword evidence="2" id="KW-0677">Repeat</keyword>
<feature type="compositionally biased region" description="Low complexity" evidence="7">
    <location>
        <begin position="276"/>
        <end position="287"/>
    </location>
</feature>
<feature type="region of interest" description="Disordered" evidence="7">
    <location>
        <begin position="258"/>
        <end position="287"/>
    </location>
</feature>
<feature type="compositionally biased region" description="Basic and acidic residues" evidence="7">
    <location>
        <begin position="846"/>
        <end position="867"/>
    </location>
</feature>
<sequence length="909" mass="104499">MSSQLSVRVNNKKIKMSLWNGSSESGILRKNTHTENHDELLVFGYACKLFRDDEKALYIDQGKHLIPWMGDETLKIDRYDGRGALSDLRKFEASREGYDAMRWLGLNEKERNIEELCDTERYYSLIINEEEEQMYKEEEIKRQNSNAIQYNYDVPQNPAIKQEDIPTVLEADEAYVPPPILDVPIDIEKPKTVKENARIEKTAMFVYKQGPQMEILIKAKQADNPQFSFLNQNDKLYKFYRHVLAAFKNSRYEGYEVHTKNKTENQVDNSDHESSSHYLHPSLSASSSEPAASTAITIPQIPYKPSVNCAYSQLVNRIQGTQTENQENVAAAAKVPDYSQMTYDQQQYYQYYYVQQYFEYYKQLALFQQGQGGNPGQFMPPTDFQNLDPALQHYIQQMAYSQYLQHHQQKHNSYAQIVSNVSKESNPYVATVSQVPQTVSNTLSDSKNQDEERTVTIVSDKSEVVVKKPLLSLAAYGSGSESETEVTSGEDDKSDERMVTIAKPDYSIPTGEAQIVIDKLALHVSKNGEQFEEILKAKNDPRFQFLNDSHEFNMYYKETLKELRGERSENGKRTQEVKSEDKEDVKEIKKTKKEKKVIAPVCFSIKKQKEEQPKEIKSALPVEESDDEEEPLTTATSPPVVTSTSSVPLPTNIVYSLAHPPPSLTSVLIKLADSQKKLAEVVTANQNEKLEIVKKDNNESKTDIDEDPILEMIELTEGIEDKKDAKRAEDKIKDKLAAAAREKLASVTRDKALQLERKKKAAAFLKLKSAQTNKKTDSVPDKSQETPEKSVSPLRRDSIEIIEIDSEDSSPKKKKHKRDKDKNIEQSRSKSREKEKRKEKKKDRERRKSVSSEEEEENKKKRDDERREKRKKYKRKHSRSHHDSKSKKKSKKRQKKSESESSDSTDSIL</sequence>
<evidence type="ECO:0000256" key="7">
    <source>
        <dbReference type="SAM" id="MobiDB-lite"/>
    </source>
</evidence>
<feature type="compositionally biased region" description="Basic and acidic residues" evidence="7">
    <location>
        <begin position="820"/>
        <end position="836"/>
    </location>
</feature>
<dbReference type="SUPFAM" id="SSF109905">
    <property type="entry name" value="Surp module (SWAP domain)"/>
    <property type="match status" value="2"/>
</dbReference>
<feature type="region of interest" description="Disordered" evidence="7">
    <location>
        <begin position="764"/>
        <end position="909"/>
    </location>
</feature>
<reference evidence="9" key="1">
    <citation type="submission" date="2022-01" db="EMBL/GenBank/DDBJ databases">
        <authorList>
            <person name="King R."/>
        </authorList>
    </citation>
    <scope>NUCLEOTIDE SEQUENCE</scope>
</reference>
<dbReference type="InterPro" id="IPR000061">
    <property type="entry name" value="Surp"/>
</dbReference>
<dbReference type="PROSITE" id="PS50128">
    <property type="entry name" value="SURP"/>
    <property type="match status" value="2"/>
</dbReference>
<dbReference type="SMART" id="SM00648">
    <property type="entry name" value="SWAP"/>
    <property type="match status" value="2"/>
</dbReference>
<dbReference type="InterPro" id="IPR035967">
    <property type="entry name" value="SWAP/Surp_sf"/>
</dbReference>
<dbReference type="SMART" id="SM01141">
    <property type="entry name" value="DRY_EERY"/>
    <property type="match status" value="1"/>
</dbReference>
<dbReference type="EMBL" id="OV651821">
    <property type="protein sequence ID" value="CAH1115358.1"/>
    <property type="molecule type" value="Genomic_DNA"/>
</dbReference>
<evidence type="ECO:0000256" key="5">
    <source>
        <dbReference type="ARBA" id="ARBA00023163"/>
    </source>
</evidence>
<feature type="compositionally biased region" description="Low complexity" evidence="7">
    <location>
        <begin position="632"/>
        <end position="647"/>
    </location>
</feature>
<protein>
    <recommendedName>
        <fullName evidence="8">SURP motif domain-containing protein</fullName>
    </recommendedName>
</protein>
<keyword evidence="3" id="KW-0694">RNA-binding</keyword>
<dbReference type="AlphaFoldDB" id="A0A9P0GNH8"/>
<feature type="compositionally biased region" description="Basic and acidic residues" evidence="7">
    <location>
        <begin position="258"/>
        <end position="275"/>
    </location>
</feature>
<feature type="domain" description="SURP motif" evidence="8">
    <location>
        <begin position="516"/>
        <end position="556"/>
    </location>
</feature>
<proteinExistence type="predicted"/>
<organism evidence="9 10">
    <name type="scientific">Psylliodes chrysocephalus</name>
    <dbReference type="NCBI Taxonomy" id="3402493"/>
    <lineage>
        <taxon>Eukaryota</taxon>
        <taxon>Metazoa</taxon>
        <taxon>Ecdysozoa</taxon>
        <taxon>Arthropoda</taxon>
        <taxon>Hexapoda</taxon>
        <taxon>Insecta</taxon>
        <taxon>Pterygota</taxon>
        <taxon>Neoptera</taxon>
        <taxon>Endopterygota</taxon>
        <taxon>Coleoptera</taxon>
        <taxon>Polyphaga</taxon>
        <taxon>Cucujiformia</taxon>
        <taxon>Chrysomeloidea</taxon>
        <taxon>Chrysomelidae</taxon>
        <taxon>Galerucinae</taxon>
        <taxon>Alticini</taxon>
        <taxon>Psylliodes</taxon>
    </lineage>
</organism>
<dbReference type="Pfam" id="PF09750">
    <property type="entry name" value="DRY_EERY"/>
    <property type="match status" value="1"/>
</dbReference>
<dbReference type="Pfam" id="PF01805">
    <property type="entry name" value="Surp"/>
    <property type="match status" value="2"/>
</dbReference>
<dbReference type="OrthoDB" id="5836667at2759"/>
<keyword evidence="1" id="KW-0507">mRNA processing</keyword>
<evidence type="ECO:0000313" key="9">
    <source>
        <dbReference type="EMBL" id="CAH1115358.1"/>
    </source>
</evidence>
<feature type="domain" description="SURP motif" evidence="8">
    <location>
        <begin position="198"/>
        <end position="240"/>
    </location>
</feature>
<accession>A0A9P0GNH8</accession>
<evidence type="ECO:0000256" key="6">
    <source>
        <dbReference type="ARBA" id="ARBA00023187"/>
    </source>
</evidence>
<evidence type="ECO:0000256" key="1">
    <source>
        <dbReference type="ARBA" id="ARBA00022664"/>
    </source>
</evidence>
<evidence type="ECO:0000256" key="3">
    <source>
        <dbReference type="ARBA" id="ARBA00022884"/>
    </source>
</evidence>
<keyword evidence="6" id="KW-0508">mRNA splicing</keyword>
<dbReference type="GO" id="GO:0000395">
    <property type="term" value="P:mRNA 5'-splice site recognition"/>
    <property type="evidence" value="ECO:0007669"/>
    <property type="project" value="TreeGrafter"/>
</dbReference>
<dbReference type="InterPro" id="IPR040397">
    <property type="entry name" value="SWAP"/>
</dbReference>
<feature type="region of interest" description="Disordered" evidence="7">
    <location>
        <begin position="610"/>
        <end position="647"/>
    </location>
</feature>
<dbReference type="PANTHER" id="PTHR13161">
    <property type="entry name" value="SPLICING FACTOR SUPPRESSOR OF WHITE APRICOT"/>
    <property type="match status" value="1"/>
</dbReference>
<evidence type="ECO:0000313" key="10">
    <source>
        <dbReference type="Proteomes" id="UP001153636"/>
    </source>
</evidence>
<evidence type="ECO:0000259" key="8">
    <source>
        <dbReference type="PROSITE" id="PS50128"/>
    </source>
</evidence>
<keyword evidence="5" id="KW-0804">Transcription</keyword>
<keyword evidence="10" id="KW-1185">Reference proteome</keyword>